<reference evidence="2 3" key="1">
    <citation type="submission" date="2020-02" db="EMBL/GenBank/DDBJ databases">
        <title>Out from the shadows clarifying the taxonomy of the family Cryomorphaceae and related taxa by utilizing the GTDB taxonomic framework.</title>
        <authorList>
            <person name="Bowman J.P."/>
        </authorList>
    </citation>
    <scope>NUCLEOTIDE SEQUENCE [LARGE SCALE GENOMIC DNA]</scope>
    <source>
        <strain evidence="2 3">QSSC 1-22</strain>
    </source>
</reference>
<accession>A0A7K3WP66</accession>
<sequence length="260" mass="29936">MMILLSPAKTLDFESKSPMEEYSELLFPEKAEYLSGKLKKMSARKLKSMMDISEDLAQLNAKRYQDWSLPFNSKNAKQAVYAFQGDVYLGMEAENFSKTVMNYAQDHLRILSGLYGVLRPLDLMQPYRLEMGTKWVITPKTTSLYKYWKKALTTEIKGAIAATDSKFLLNLASQEYAKAIDFKQIEIPVIAPEFKEERGDKFQMISFFAKKARGMMAAYIVKNKISELEDLKGFDSEGYTFNERLSDIGKDKWVFTRKST</sequence>
<dbReference type="InterPro" id="IPR005583">
    <property type="entry name" value="YaaA"/>
</dbReference>
<dbReference type="Proteomes" id="UP000486602">
    <property type="component" value="Unassembled WGS sequence"/>
</dbReference>
<gene>
    <name evidence="2" type="primary">yaaA</name>
    <name evidence="2" type="ORF">G3O08_03970</name>
</gene>
<dbReference type="PANTHER" id="PTHR30283">
    <property type="entry name" value="PEROXIDE STRESS RESPONSE PROTEIN YAAA"/>
    <property type="match status" value="1"/>
</dbReference>
<dbReference type="EMBL" id="JAAGVY010000004">
    <property type="protein sequence ID" value="NEN22662.1"/>
    <property type="molecule type" value="Genomic_DNA"/>
</dbReference>
<dbReference type="PANTHER" id="PTHR30283:SF4">
    <property type="entry name" value="PEROXIDE STRESS RESISTANCE PROTEIN YAAA"/>
    <property type="match status" value="1"/>
</dbReference>
<dbReference type="AlphaFoldDB" id="A0A7K3WP66"/>
<evidence type="ECO:0000313" key="3">
    <source>
        <dbReference type="Proteomes" id="UP000486602"/>
    </source>
</evidence>
<evidence type="ECO:0000313" key="2">
    <source>
        <dbReference type="EMBL" id="NEN22662.1"/>
    </source>
</evidence>
<comment type="similarity">
    <text evidence="1">Belongs to the UPF0246 family.</text>
</comment>
<dbReference type="HAMAP" id="MF_00652">
    <property type="entry name" value="UPF0246"/>
    <property type="match status" value="1"/>
</dbReference>
<dbReference type="NCBIfam" id="NF002542">
    <property type="entry name" value="PRK02101.1-3"/>
    <property type="match status" value="1"/>
</dbReference>
<protein>
    <recommendedName>
        <fullName evidence="1">UPF0246 protein G3O08_03970</fullName>
    </recommendedName>
</protein>
<dbReference type="GO" id="GO:0033194">
    <property type="term" value="P:response to hydroperoxide"/>
    <property type="evidence" value="ECO:0007669"/>
    <property type="project" value="TreeGrafter"/>
</dbReference>
<dbReference type="RefSeq" id="WP_163283385.1">
    <property type="nucleotide sequence ID" value="NZ_JAAGVY010000004.1"/>
</dbReference>
<dbReference type="GO" id="GO:0005829">
    <property type="term" value="C:cytosol"/>
    <property type="evidence" value="ECO:0007669"/>
    <property type="project" value="TreeGrafter"/>
</dbReference>
<proteinExistence type="inferred from homology"/>
<organism evidence="2 3">
    <name type="scientific">Cryomorpha ignava</name>
    <dbReference type="NCBI Taxonomy" id="101383"/>
    <lineage>
        <taxon>Bacteria</taxon>
        <taxon>Pseudomonadati</taxon>
        <taxon>Bacteroidota</taxon>
        <taxon>Flavobacteriia</taxon>
        <taxon>Flavobacteriales</taxon>
        <taxon>Cryomorphaceae</taxon>
        <taxon>Cryomorpha</taxon>
    </lineage>
</organism>
<name>A0A7K3WP66_9FLAO</name>
<dbReference type="Pfam" id="PF03883">
    <property type="entry name" value="H2O2_YaaD"/>
    <property type="match status" value="1"/>
</dbReference>
<comment type="caution">
    <text evidence="2">The sequence shown here is derived from an EMBL/GenBank/DDBJ whole genome shotgun (WGS) entry which is preliminary data.</text>
</comment>
<keyword evidence="3" id="KW-1185">Reference proteome</keyword>
<evidence type="ECO:0000256" key="1">
    <source>
        <dbReference type="HAMAP-Rule" id="MF_00652"/>
    </source>
</evidence>